<organism evidence="15 16">
    <name type="scientific">Strongyloides venezuelensis</name>
    <name type="common">Threadworm</name>
    <dbReference type="NCBI Taxonomy" id="75913"/>
    <lineage>
        <taxon>Eukaryota</taxon>
        <taxon>Metazoa</taxon>
        <taxon>Ecdysozoa</taxon>
        <taxon>Nematoda</taxon>
        <taxon>Chromadorea</taxon>
        <taxon>Rhabditida</taxon>
        <taxon>Tylenchina</taxon>
        <taxon>Panagrolaimomorpha</taxon>
        <taxon>Strongyloidoidea</taxon>
        <taxon>Strongyloididae</taxon>
        <taxon>Strongyloides</taxon>
    </lineage>
</organism>
<dbReference type="PANTHER" id="PTHR20935:SF0">
    <property type="entry name" value="SERINE_THREONINE-PROTEIN PHOSPHATASE PGAM5, MITOCHONDRIAL"/>
    <property type="match status" value="1"/>
</dbReference>
<evidence type="ECO:0000256" key="4">
    <source>
        <dbReference type="ARBA" id="ARBA00022787"/>
    </source>
</evidence>
<evidence type="ECO:0000256" key="14">
    <source>
        <dbReference type="SAM" id="Coils"/>
    </source>
</evidence>
<dbReference type="InterPro" id="IPR029033">
    <property type="entry name" value="His_PPase_superfam"/>
</dbReference>
<name>A0A0K0F7F3_STRVS</name>
<keyword evidence="7" id="KW-0472">Membrane</keyword>
<evidence type="ECO:0000256" key="11">
    <source>
        <dbReference type="ARBA" id="ARBA00047761"/>
    </source>
</evidence>
<dbReference type="GO" id="GO:0090141">
    <property type="term" value="P:positive regulation of mitochondrial fission"/>
    <property type="evidence" value="ECO:0007669"/>
    <property type="project" value="TreeGrafter"/>
</dbReference>
<dbReference type="InterPro" id="IPR051021">
    <property type="entry name" value="Mito_Ser/Thr_phosphatase"/>
</dbReference>
<keyword evidence="6" id="KW-0496">Mitochondrion</keyword>
<keyword evidence="14" id="KW-0175">Coiled coil</keyword>
<evidence type="ECO:0000313" key="15">
    <source>
        <dbReference type="Proteomes" id="UP000035680"/>
    </source>
</evidence>
<evidence type="ECO:0000256" key="8">
    <source>
        <dbReference type="ARBA" id="ARBA00039765"/>
    </source>
</evidence>
<comment type="catalytic activity">
    <reaction evidence="11">
        <text>O-phospho-L-seryl-[protein] + H2O = L-seryl-[protein] + phosphate</text>
        <dbReference type="Rhea" id="RHEA:20629"/>
        <dbReference type="Rhea" id="RHEA-COMP:9863"/>
        <dbReference type="Rhea" id="RHEA-COMP:11604"/>
        <dbReference type="ChEBI" id="CHEBI:15377"/>
        <dbReference type="ChEBI" id="CHEBI:29999"/>
        <dbReference type="ChEBI" id="CHEBI:43474"/>
        <dbReference type="ChEBI" id="CHEBI:83421"/>
        <dbReference type="EC" id="3.1.3.16"/>
    </reaction>
</comment>
<dbReference type="GO" id="GO:0005741">
    <property type="term" value="C:mitochondrial outer membrane"/>
    <property type="evidence" value="ECO:0007669"/>
    <property type="project" value="UniProtKB-SubCell"/>
</dbReference>
<comment type="similarity">
    <text evidence="2">Belongs to the phosphoglycerate mutase family. BPG-dependent PGAM subfamily.</text>
</comment>
<dbReference type="Pfam" id="PF00300">
    <property type="entry name" value="His_Phos_1"/>
    <property type="match status" value="1"/>
</dbReference>
<accession>A0A0K0F7F3</accession>
<comment type="function">
    <text evidence="13">Displays phosphatase activity for serine/threonine residues. Has apparently no phosphoglycerate mutase activity.</text>
</comment>
<dbReference type="WBParaSite" id="SVE_0475000.1">
    <property type="protein sequence ID" value="SVE_0475000.1"/>
    <property type="gene ID" value="SVE_0475000"/>
</dbReference>
<sequence>MLRKAVGISFPLAAVAGVMCSYNETLREVHAKESAGMDIKLEKEKFKKETYFPIEKKWDSNWDLRDAKLMIKPSKWKNATEDERIELLKKVTPKATRNIFLIRHGQYHLKSSDKNLTDLGKKQAILLGKRLSSNGIEYDRVIYSSMNRATETAQLMMKEMKEIESKSDSMLEEGAPYPPEPAVSHWKPLAQEFFEDGARIEAAFRKYIHRAEPKQEKDSYELIVCHANVIRYFICRALQLPPEAWLRMSLGNTSITWLIIRPNGNVSIRCIGDIGHLDKDTVTFT</sequence>
<evidence type="ECO:0000256" key="1">
    <source>
        <dbReference type="ARBA" id="ARBA00004294"/>
    </source>
</evidence>
<protein>
    <recommendedName>
        <fullName evidence="8">Serine/threonine-protein phosphatase PGAM5, mitochondrial</fullName>
        <ecNumber evidence="3">3.1.3.16</ecNumber>
    </recommendedName>
    <alternativeName>
        <fullName evidence="10">Phosphoglycerate mutase family member 5 homolog</fullName>
    </alternativeName>
    <alternativeName>
        <fullName evidence="9">Serine/threonine-protein phosphatase Pgam5, mitochondrial</fullName>
    </alternativeName>
</protein>
<evidence type="ECO:0000256" key="7">
    <source>
        <dbReference type="ARBA" id="ARBA00023136"/>
    </source>
</evidence>
<evidence type="ECO:0000256" key="10">
    <source>
        <dbReference type="ARBA" id="ARBA00042520"/>
    </source>
</evidence>
<dbReference type="Proteomes" id="UP000035680">
    <property type="component" value="Unassembled WGS sequence"/>
</dbReference>
<evidence type="ECO:0000256" key="3">
    <source>
        <dbReference type="ARBA" id="ARBA00013081"/>
    </source>
</evidence>
<keyword evidence="5" id="KW-0378">Hydrolase</keyword>
<evidence type="ECO:0000256" key="2">
    <source>
        <dbReference type="ARBA" id="ARBA00006717"/>
    </source>
</evidence>
<dbReference type="AlphaFoldDB" id="A0A0K0F7F3"/>
<evidence type="ECO:0000256" key="6">
    <source>
        <dbReference type="ARBA" id="ARBA00023128"/>
    </source>
</evidence>
<dbReference type="EC" id="3.1.3.16" evidence="3"/>
<dbReference type="FunFam" id="3.40.50.1240:FF:000009">
    <property type="entry name" value="serine/threonine-protein phosphatase PGAM5, mitochondrial isoform X1"/>
    <property type="match status" value="1"/>
</dbReference>
<comment type="subcellular location">
    <subcellularLocation>
        <location evidence="1">Mitochondrion outer membrane</location>
    </subcellularLocation>
</comment>
<evidence type="ECO:0000256" key="12">
    <source>
        <dbReference type="ARBA" id="ARBA00048336"/>
    </source>
</evidence>
<keyword evidence="4" id="KW-1000">Mitochondrion outer membrane</keyword>
<dbReference type="InterPro" id="IPR013078">
    <property type="entry name" value="His_Pase_superF_clade-1"/>
</dbReference>
<reference evidence="15" key="1">
    <citation type="submission" date="2014-07" db="EMBL/GenBank/DDBJ databases">
        <authorList>
            <person name="Martin A.A"/>
            <person name="De Silva N."/>
        </authorList>
    </citation>
    <scope>NUCLEOTIDE SEQUENCE</scope>
</reference>
<dbReference type="SUPFAM" id="SSF53254">
    <property type="entry name" value="Phosphoglycerate mutase-like"/>
    <property type="match status" value="1"/>
</dbReference>
<dbReference type="PANTHER" id="PTHR20935">
    <property type="entry name" value="PHOSPHOGLYCERATE MUTASE-RELATED"/>
    <property type="match status" value="1"/>
</dbReference>
<dbReference type="CDD" id="cd07067">
    <property type="entry name" value="HP_PGM_like"/>
    <property type="match status" value="1"/>
</dbReference>
<dbReference type="Gene3D" id="3.40.50.1240">
    <property type="entry name" value="Phosphoglycerate mutase-like"/>
    <property type="match status" value="1"/>
</dbReference>
<dbReference type="STRING" id="75913.A0A0K0F7F3"/>
<proteinExistence type="inferred from homology"/>
<comment type="catalytic activity">
    <reaction evidence="12">
        <text>O-phospho-L-threonyl-[protein] + H2O = L-threonyl-[protein] + phosphate</text>
        <dbReference type="Rhea" id="RHEA:47004"/>
        <dbReference type="Rhea" id="RHEA-COMP:11060"/>
        <dbReference type="Rhea" id="RHEA-COMP:11605"/>
        <dbReference type="ChEBI" id="CHEBI:15377"/>
        <dbReference type="ChEBI" id="CHEBI:30013"/>
        <dbReference type="ChEBI" id="CHEBI:43474"/>
        <dbReference type="ChEBI" id="CHEBI:61977"/>
        <dbReference type="EC" id="3.1.3.16"/>
    </reaction>
</comment>
<keyword evidence="15" id="KW-1185">Reference proteome</keyword>
<evidence type="ECO:0000256" key="5">
    <source>
        <dbReference type="ARBA" id="ARBA00022801"/>
    </source>
</evidence>
<dbReference type="GO" id="GO:0004722">
    <property type="term" value="F:protein serine/threonine phosphatase activity"/>
    <property type="evidence" value="ECO:0007669"/>
    <property type="project" value="UniProtKB-EC"/>
</dbReference>
<feature type="coiled-coil region" evidence="14">
    <location>
        <begin position="146"/>
        <end position="173"/>
    </location>
</feature>
<dbReference type="SMART" id="SM00855">
    <property type="entry name" value="PGAM"/>
    <property type="match status" value="1"/>
</dbReference>
<evidence type="ECO:0000256" key="13">
    <source>
        <dbReference type="ARBA" id="ARBA00059411"/>
    </source>
</evidence>
<reference evidence="16" key="2">
    <citation type="submission" date="2015-08" db="UniProtKB">
        <authorList>
            <consortium name="WormBaseParasite"/>
        </authorList>
    </citation>
    <scope>IDENTIFICATION</scope>
</reference>
<evidence type="ECO:0000256" key="9">
    <source>
        <dbReference type="ARBA" id="ARBA00040722"/>
    </source>
</evidence>
<evidence type="ECO:0000313" key="16">
    <source>
        <dbReference type="WBParaSite" id="SVE_0475000.1"/>
    </source>
</evidence>